<dbReference type="AlphaFoldDB" id="A0A409Y5U9"/>
<dbReference type="InterPro" id="IPR004841">
    <property type="entry name" value="AA-permease/SLC12A_dom"/>
</dbReference>
<evidence type="ECO:0000259" key="9">
    <source>
        <dbReference type="Pfam" id="PF00324"/>
    </source>
</evidence>
<dbReference type="PANTHER" id="PTHR43341">
    <property type="entry name" value="AMINO ACID PERMEASE"/>
    <property type="match status" value="1"/>
</dbReference>
<dbReference type="OrthoDB" id="3900342at2759"/>
<keyword evidence="5 8" id="KW-1133">Transmembrane helix</keyword>
<organism evidence="10 11">
    <name type="scientific">Panaeolus cyanescens</name>
    <dbReference type="NCBI Taxonomy" id="181874"/>
    <lineage>
        <taxon>Eukaryota</taxon>
        <taxon>Fungi</taxon>
        <taxon>Dikarya</taxon>
        <taxon>Basidiomycota</taxon>
        <taxon>Agaricomycotina</taxon>
        <taxon>Agaricomycetes</taxon>
        <taxon>Agaricomycetidae</taxon>
        <taxon>Agaricales</taxon>
        <taxon>Agaricineae</taxon>
        <taxon>Galeropsidaceae</taxon>
        <taxon>Panaeolus</taxon>
    </lineage>
</organism>
<proteinExistence type="predicted"/>
<dbReference type="Gene3D" id="1.20.1740.10">
    <property type="entry name" value="Amino acid/polyamine transporter I"/>
    <property type="match status" value="1"/>
</dbReference>
<accession>A0A409Y5U9</accession>
<feature type="domain" description="Amino acid permease/ SLC12A" evidence="9">
    <location>
        <begin position="54"/>
        <end position="504"/>
    </location>
</feature>
<name>A0A409Y5U9_9AGAR</name>
<dbReference type="STRING" id="181874.A0A409Y5U9"/>
<comment type="subcellular location">
    <subcellularLocation>
        <location evidence="1">Membrane</location>
        <topology evidence="1">Multi-pass membrane protein</topology>
    </subcellularLocation>
</comment>
<keyword evidence="4" id="KW-0029">Amino-acid transport</keyword>
<dbReference type="InterPro" id="IPR050524">
    <property type="entry name" value="APC_YAT"/>
</dbReference>
<feature type="transmembrane region" description="Helical" evidence="8">
    <location>
        <begin position="232"/>
        <end position="251"/>
    </location>
</feature>
<evidence type="ECO:0000256" key="1">
    <source>
        <dbReference type="ARBA" id="ARBA00004141"/>
    </source>
</evidence>
<evidence type="ECO:0000313" key="10">
    <source>
        <dbReference type="EMBL" id="PPQ98396.1"/>
    </source>
</evidence>
<evidence type="ECO:0000256" key="6">
    <source>
        <dbReference type="ARBA" id="ARBA00023136"/>
    </source>
</evidence>
<evidence type="ECO:0000256" key="2">
    <source>
        <dbReference type="ARBA" id="ARBA00022448"/>
    </source>
</evidence>
<comment type="caution">
    <text evidence="10">The sequence shown here is derived from an EMBL/GenBank/DDBJ whole genome shotgun (WGS) entry which is preliminary data.</text>
</comment>
<evidence type="ECO:0000256" key="7">
    <source>
        <dbReference type="SAM" id="MobiDB-lite"/>
    </source>
</evidence>
<dbReference type="EMBL" id="NHTK01001383">
    <property type="protein sequence ID" value="PPQ98396.1"/>
    <property type="molecule type" value="Genomic_DNA"/>
</dbReference>
<dbReference type="InParanoid" id="A0A409Y5U9"/>
<keyword evidence="3 8" id="KW-0812">Transmembrane</keyword>
<dbReference type="PIRSF" id="PIRSF006060">
    <property type="entry name" value="AA_transporter"/>
    <property type="match status" value="1"/>
</dbReference>
<evidence type="ECO:0000256" key="5">
    <source>
        <dbReference type="ARBA" id="ARBA00022989"/>
    </source>
</evidence>
<dbReference type="Pfam" id="PF00324">
    <property type="entry name" value="AA_permease"/>
    <property type="match status" value="1"/>
</dbReference>
<keyword evidence="6 8" id="KW-0472">Membrane</keyword>
<evidence type="ECO:0000256" key="3">
    <source>
        <dbReference type="ARBA" id="ARBA00022692"/>
    </source>
</evidence>
<protein>
    <recommendedName>
        <fullName evidence="9">Amino acid permease/ SLC12A domain-containing protein</fullName>
    </recommendedName>
</protein>
<keyword evidence="11" id="KW-1185">Reference proteome</keyword>
<reference evidence="10 11" key="1">
    <citation type="journal article" date="2018" name="Evol. Lett.">
        <title>Horizontal gene cluster transfer increased hallucinogenic mushroom diversity.</title>
        <authorList>
            <person name="Reynolds H.T."/>
            <person name="Vijayakumar V."/>
            <person name="Gluck-Thaler E."/>
            <person name="Korotkin H.B."/>
            <person name="Matheny P.B."/>
            <person name="Slot J.C."/>
        </authorList>
    </citation>
    <scope>NUCLEOTIDE SEQUENCE [LARGE SCALE GENOMIC DNA]</scope>
    <source>
        <strain evidence="10 11">2629</strain>
    </source>
</reference>
<evidence type="ECO:0000313" key="11">
    <source>
        <dbReference type="Proteomes" id="UP000284842"/>
    </source>
</evidence>
<dbReference type="FunFam" id="1.20.1740.10:FF:000001">
    <property type="entry name" value="Amino acid permease"/>
    <property type="match status" value="1"/>
</dbReference>
<feature type="transmembrane region" description="Helical" evidence="8">
    <location>
        <begin position="162"/>
        <end position="180"/>
    </location>
</feature>
<gene>
    <name evidence="10" type="ORF">CVT24_004075</name>
</gene>
<feature type="transmembrane region" description="Helical" evidence="8">
    <location>
        <begin position="314"/>
        <end position="339"/>
    </location>
</feature>
<feature type="region of interest" description="Disordered" evidence="7">
    <location>
        <begin position="1"/>
        <end position="45"/>
    </location>
</feature>
<feature type="transmembrane region" description="Helical" evidence="8">
    <location>
        <begin position="403"/>
        <end position="424"/>
    </location>
</feature>
<dbReference type="PROSITE" id="PS00218">
    <property type="entry name" value="AMINO_ACID_PERMEASE_1"/>
    <property type="match status" value="1"/>
</dbReference>
<dbReference type="GO" id="GO:0015171">
    <property type="term" value="F:amino acid transmembrane transporter activity"/>
    <property type="evidence" value="ECO:0007669"/>
    <property type="project" value="TreeGrafter"/>
</dbReference>
<keyword evidence="2" id="KW-0813">Transport</keyword>
<feature type="transmembrane region" description="Helical" evidence="8">
    <location>
        <begin position="272"/>
        <end position="294"/>
    </location>
</feature>
<evidence type="ECO:0000256" key="4">
    <source>
        <dbReference type="ARBA" id="ARBA00022970"/>
    </source>
</evidence>
<evidence type="ECO:0000256" key="8">
    <source>
        <dbReference type="SAM" id="Phobius"/>
    </source>
</evidence>
<feature type="transmembrane region" description="Helical" evidence="8">
    <location>
        <begin position="192"/>
        <end position="212"/>
    </location>
</feature>
<feature type="transmembrane region" description="Helical" evidence="8">
    <location>
        <begin position="480"/>
        <end position="500"/>
    </location>
</feature>
<sequence length="571" mass="63013">MTTYFNATASTSQSTATETDPLLPSAPVPSYEDSERNGNNPRKGLHRGLSARQVQMIAIAGTIGTGLFLGTGRSLAQGGPASMLICYTIVGFIVYVTLLLLGEMATQYPVAGSFNAYTTRFFSPAYGFALAWNYWFNDAVSVASDLTAAQLVISYWTTWNPWVISVVFWFFLVGVNALHVRGYGELEYWLSSLKIVTVLAFIIIGVFVNTGFNTEHRFIGLSNWKIPDAPFVGGFGGFARVFVTASFAFGGTESLGITAGETKNPSKNMPRVVQLVFWRIMIFYILTILLIGLNVPWDYPNLSNRTATTSPFTIVFQMAGSTAAASFMNTVVLSSVLSAGNHALFAGTRVLYGLSVSNPPQAPKIFSWTTSAGTPIPALLLTSSISALCFASSFIGSGELWGWLQNIVGVSNQIAWLSIGLSSWRFRQAWIRQGRSLDELKFRAAWTWPWGPPFVVVAVSILIIIQGWSSIIPKFSPVDFISFYIEIPVMIIMLVMWLVVKQRRAAPLVLPEDESSIVTSHRKYHDLVDVYAVDLLADEYTEDEDEIRHSDTDVPKKQVPGVLRTLYHWLV</sequence>
<feature type="compositionally biased region" description="Low complexity" evidence="7">
    <location>
        <begin position="7"/>
        <end position="19"/>
    </location>
</feature>
<dbReference type="InterPro" id="IPR004840">
    <property type="entry name" value="Amino_acid_permease_CS"/>
</dbReference>
<feature type="transmembrane region" description="Helical" evidence="8">
    <location>
        <begin position="445"/>
        <end position="468"/>
    </location>
</feature>
<feature type="transmembrane region" description="Helical" evidence="8">
    <location>
        <begin position="56"/>
        <end position="75"/>
    </location>
</feature>
<dbReference type="FunCoup" id="A0A409Y5U9">
    <property type="interactions" value="64"/>
</dbReference>
<dbReference type="Proteomes" id="UP000284842">
    <property type="component" value="Unassembled WGS sequence"/>
</dbReference>
<feature type="transmembrane region" description="Helical" evidence="8">
    <location>
        <begin position="81"/>
        <end position="102"/>
    </location>
</feature>
<dbReference type="GO" id="GO:0016020">
    <property type="term" value="C:membrane"/>
    <property type="evidence" value="ECO:0007669"/>
    <property type="project" value="UniProtKB-SubCell"/>
</dbReference>
<dbReference type="PANTHER" id="PTHR43341:SF3">
    <property type="entry name" value="AMINO-ACID PERMEASE PB1C11.02-RELATED"/>
    <property type="match status" value="1"/>
</dbReference>
<feature type="transmembrane region" description="Helical" evidence="8">
    <location>
        <begin position="114"/>
        <end position="135"/>
    </location>
</feature>